<feature type="region of interest" description="Disordered" evidence="5">
    <location>
        <begin position="1"/>
        <end position="67"/>
    </location>
</feature>
<dbReference type="Gene3D" id="2.10.110.10">
    <property type="entry name" value="Cysteine Rich Protein"/>
    <property type="match status" value="1"/>
</dbReference>
<evidence type="ECO:0000256" key="1">
    <source>
        <dbReference type="ARBA" id="ARBA00022723"/>
    </source>
</evidence>
<name>A0A8T2PAF2_9TELE</name>
<dbReference type="SUPFAM" id="SSF57716">
    <property type="entry name" value="Glucocorticoid receptor-like (DNA-binding domain)"/>
    <property type="match status" value="2"/>
</dbReference>
<evidence type="ECO:0000256" key="5">
    <source>
        <dbReference type="SAM" id="MobiDB-lite"/>
    </source>
</evidence>
<feature type="region of interest" description="Disordered" evidence="5">
    <location>
        <begin position="607"/>
        <end position="676"/>
    </location>
</feature>
<dbReference type="CDD" id="cd09442">
    <property type="entry name" value="LIM_Eplin_like"/>
    <property type="match status" value="1"/>
</dbReference>
<dbReference type="Proteomes" id="UP000824540">
    <property type="component" value="Unassembled WGS sequence"/>
</dbReference>
<keyword evidence="8" id="KW-1185">Reference proteome</keyword>
<feature type="compositionally biased region" description="Basic and acidic residues" evidence="5">
    <location>
        <begin position="23"/>
        <end position="53"/>
    </location>
</feature>
<evidence type="ECO:0000259" key="6">
    <source>
        <dbReference type="PROSITE" id="PS50023"/>
    </source>
</evidence>
<dbReference type="OrthoDB" id="6129702at2759"/>
<dbReference type="PROSITE" id="PS50023">
    <property type="entry name" value="LIM_DOMAIN_2"/>
    <property type="match status" value="1"/>
</dbReference>
<feature type="region of interest" description="Disordered" evidence="5">
    <location>
        <begin position="174"/>
        <end position="199"/>
    </location>
</feature>
<feature type="compositionally biased region" description="Basic and acidic residues" evidence="5">
    <location>
        <begin position="777"/>
        <end position="795"/>
    </location>
</feature>
<dbReference type="PANTHER" id="PTHR24206">
    <property type="entry name" value="OS06G0237300 PROTEIN"/>
    <property type="match status" value="1"/>
</dbReference>
<feature type="domain" description="LIM zinc-binding" evidence="6">
    <location>
        <begin position="538"/>
        <end position="598"/>
    </location>
</feature>
<accession>A0A8T2PAF2</accession>
<feature type="compositionally biased region" description="Basic and acidic residues" evidence="5">
    <location>
        <begin position="294"/>
        <end position="308"/>
    </location>
</feature>
<keyword evidence="3 4" id="KW-0440">LIM domain</keyword>
<feature type="region of interest" description="Disordered" evidence="5">
    <location>
        <begin position="704"/>
        <end position="847"/>
    </location>
</feature>
<feature type="compositionally biased region" description="Polar residues" evidence="5">
    <location>
        <begin position="452"/>
        <end position="475"/>
    </location>
</feature>
<feature type="compositionally biased region" description="Polar residues" evidence="5">
    <location>
        <begin position="614"/>
        <end position="631"/>
    </location>
</feature>
<feature type="region of interest" description="Disordered" evidence="5">
    <location>
        <begin position="119"/>
        <end position="142"/>
    </location>
</feature>
<feature type="non-terminal residue" evidence="7">
    <location>
        <position position="1"/>
    </location>
</feature>
<evidence type="ECO:0000313" key="7">
    <source>
        <dbReference type="EMBL" id="KAG9349209.1"/>
    </source>
</evidence>
<organism evidence="7 8">
    <name type="scientific">Albula glossodonta</name>
    <name type="common">roundjaw bonefish</name>
    <dbReference type="NCBI Taxonomy" id="121402"/>
    <lineage>
        <taxon>Eukaryota</taxon>
        <taxon>Metazoa</taxon>
        <taxon>Chordata</taxon>
        <taxon>Craniata</taxon>
        <taxon>Vertebrata</taxon>
        <taxon>Euteleostomi</taxon>
        <taxon>Actinopterygii</taxon>
        <taxon>Neopterygii</taxon>
        <taxon>Teleostei</taxon>
        <taxon>Albuliformes</taxon>
        <taxon>Albulidae</taxon>
        <taxon>Albula</taxon>
    </lineage>
</organism>
<dbReference type="AlphaFoldDB" id="A0A8T2PAF2"/>
<dbReference type="PROSITE" id="PS00478">
    <property type="entry name" value="LIM_DOMAIN_1"/>
    <property type="match status" value="1"/>
</dbReference>
<evidence type="ECO:0000313" key="8">
    <source>
        <dbReference type="Proteomes" id="UP000824540"/>
    </source>
</evidence>
<dbReference type="FunFam" id="2.10.110.10:FF:000002">
    <property type="entry name" value="LIM domain and actin-binding 1"/>
    <property type="match status" value="1"/>
</dbReference>
<dbReference type="GO" id="GO:0046872">
    <property type="term" value="F:metal ion binding"/>
    <property type="evidence" value="ECO:0007669"/>
    <property type="project" value="UniProtKB-KW"/>
</dbReference>
<feature type="compositionally biased region" description="Acidic residues" evidence="5">
    <location>
        <begin position="128"/>
        <end position="142"/>
    </location>
</feature>
<feature type="compositionally biased region" description="Polar residues" evidence="5">
    <location>
        <begin position="405"/>
        <end position="425"/>
    </location>
</feature>
<dbReference type="InterPro" id="IPR001781">
    <property type="entry name" value="Znf_LIM"/>
</dbReference>
<dbReference type="SMART" id="SM00132">
    <property type="entry name" value="LIM"/>
    <property type="match status" value="1"/>
</dbReference>
<feature type="compositionally biased region" description="Basic and acidic residues" evidence="5">
    <location>
        <begin position="831"/>
        <end position="843"/>
    </location>
</feature>
<dbReference type="Pfam" id="PF00412">
    <property type="entry name" value="LIM"/>
    <property type="match status" value="1"/>
</dbReference>
<reference evidence="7" key="1">
    <citation type="thesis" date="2021" institute="BYU ScholarsArchive" country="Provo, UT, USA">
        <title>Applications of and Algorithms for Genome Assembly and Genomic Analyses with an Emphasis on Marine Teleosts.</title>
        <authorList>
            <person name="Pickett B.D."/>
        </authorList>
    </citation>
    <scope>NUCLEOTIDE SEQUENCE</scope>
    <source>
        <strain evidence="7">HI-2016</strain>
    </source>
</reference>
<keyword evidence="1 4" id="KW-0479">Metal-binding</keyword>
<evidence type="ECO:0000256" key="3">
    <source>
        <dbReference type="ARBA" id="ARBA00023038"/>
    </source>
</evidence>
<dbReference type="EMBL" id="JAFBMS010000009">
    <property type="protein sequence ID" value="KAG9349209.1"/>
    <property type="molecule type" value="Genomic_DNA"/>
</dbReference>
<proteinExistence type="predicted"/>
<comment type="caution">
    <text evidence="7">The sequence shown here is derived from an EMBL/GenBank/DDBJ whole genome shotgun (WGS) entry which is preliminary data.</text>
</comment>
<feature type="region of interest" description="Disordered" evidence="5">
    <location>
        <begin position="405"/>
        <end position="477"/>
    </location>
</feature>
<evidence type="ECO:0000256" key="2">
    <source>
        <dbReference type="ARBA" id="ARBA00022833"/>
    </source>
</evidence>
<sequence>MTVSKVESITVVKESTKMTTSNEQKHTEAEVKTQKVQEHKEKDKASVSKDKESSSSLTEQPADITEHISEFTECQQFTHEETEGSEKHVVTGSVKNKKVFFEEAQKAEVNRTYVRKDPINIPERLGPDFEEPETENLEKEFEEPPWVDLAGLVNKFESTQKPVVTKSYVRKDPIDIPERLGPDMDDIESEEKLEKEEEELPKVDLVGLVNKFESTTQMSEVHYRHREPIDIPEHLGAEEIEKGSSEKEHEELPRVDLFDLVNKFESPAQTSDMNRAYMWNDPFDISEQLDPDMDETKTEKEPEKEEVELPKVDLVGLVNKFESPEQKVYTRKEPIIIAERLGSDTEDTDTEGDKKSTQVEEIPSFDIKAIKNFFEETDQSVHVREVRKKQEKLDFEVSEIMNSLCQQRGSQLSSSPAQEEISQGDSAEPTGFSETKSVTERFSGVDEFGNKITGSRSETTAVSQHSERITTQQGLPSYADVVRRRVSESETSAKVSQEDELPKNFQKSCGESESLFTSLQFSSSEERTSRKIRVPESELCRVCRKRVYPMESLIADKQNFHKSCFRCEHCSSRLSLGNYASLHGHMYCKPHFKQLFKSKGNYDEGFGQKPHQELWSSKNPKNSTEKTTLNASPEKAGLRNSSSRSSASSTEKNTANHKETEISANASFDETKKSTSKLAVVWPPLSDSPKKAFSMEEEVKVVKPNWPPQEGSNAAVETPTHKDPSVKEVNTTNEGTNGPKPVEAVAPTLIATEATQDDGAAPKVECPVKGMPAQEQEGPKTENQKKEDVNSEGDVKNGNTQDEACQEVKDAQVNEQAKEGDGKGDGGSNEKVGEQESVERGAETETVQVTVIDAQAPAEQANSNNNNNKLLFDRAALCTEGCNSQPYPLGLAF</sequence>
<evidence type="ECO:0000256" key="4">
    <source>
        <dbReference type="PROSITE-ProRule" id="PRU00125"/>
    </source>
</evidence>
<protein>
    <recommendedName>
        <fullName evidence="6">LIM zinc-binding domain-containing protein</fullName>
    </recommendedName>
</protein>
<keyword evidence="2 4" id="KW-0862">Zinc</keyword>
<feature type="region of interest" description="Disordered" evidence="5">
    <location>
        <begin position="284"/>
        <end position="308"/>
    </location>
</feature>
<gene>
    <name evidence="7" type="ORF">JZ751_027652</name>
</gene>
<feature type="compositionally biased region" description="Basic and acidic residues" evidence="5">
    <location>
        <begin position="806"/>
        <end position="824"/>
    </location>
</feature>
<feature type="region of interest" description="Disordered" evidence="5">
    <location>
        <begin position="340"/>
        <end position="360"/>
    </location>
</feature>